<evidence type="ECO:0000256" key="3">
    <source>
        <dbReference type="ARBA" id="ARBA00022448"/>
    </source>
</evidence>
<dbReference type="InterPro" id="IPR051045">
    <property type="entry name" value="TonB-dependent_transducer"/>
</dbReference>
<evidence type="ECO:0000313" key="12">
    <source>
        <dbReference type="EMBL" id="MBB2151043.1"/>
    </source>
</evidence>
<dbReference type="Proteomes" id="UP000636110">
    <property type="component" value="Unassembled WGS sequence"/>
</dbReference>
<protein>
    <submittedName>
        <fullName evidence="12">TonB family protein</fullName>
    </submittedName>
</protein>
<feature type="transmembrane region" description="Helical" evidence="10">
    <location>
        <begin position="94"/>
        <end position="115"/>
    </location>
</feature>
<organism evidence="12 13">
    <name type="scientific">Pedobacter gandavensis</name>
    <dbReference type="NCBI Taxonomy" id="2679963"/>
    <lineage>
        <taxon>Bacteria</taxon>
        <taxon>Pseudomonadati</taxon>
        <taxon>Bacteroidota</taxon>
        <taxon>Sphingobacteriia</taxon>
        <taxon>Sphingobacteriales</taxon>
        <taxon>Sphingobacteriaceae</taxon>
        <taxon>Pedobacter</taxon>
    </lineage>
</organism>
<reference evidence="12 13" key="1">
    <citation type="submission" date="2019-11" db="EMBL/GenBank/DDBJ databases">
        <title>Description of Pedobacter sp. LMG 31462T.</title>
        <authorList>
            <person name="Carlier A."/>
            <person name="Qi S."/>
            <person name="Vandamme P."/>
        </authorList>
    </citation>
    <scope>NUCLEOTIDE SEQUENCE [LARGE SCALE GENOMIC DNA]</scope>
    <source>
        <strain evidence="12 13">LMG 31462</strain>
    </source>
</reference>
<evidence type="ECO:0000313" key="13">
    <source>
        <dbReference type="Proteomes" id="UP000636110"/>
    </source>
</evidence>
<dbReference type="Gene3D" id="2.170.130.10">
    <property type="entry name" value="TonB-dependent receptor, plug domain"/>
    <property type="match status" value="1"/>
</dbReference>
<evidence type="ECO:0000256" key="9">
    <source>
        <dbReference type="ARBA" id="ARBA00023136"/>
    </source>
</evidence>
<keyword evidence="7" id="KW-0653">Protein transport</keyword>
<keyword evidence="6 10" id="KW-0812">Transmembrane</keyword>
<dbReference type="SUPFAM" id="SSF56935">
    <property type="entry name" value="Porins"/>
    <property type="match status" value="1"/>
</dbReference>
<sequence>MSWAHYILQANIYLVIFFGFYKLFLANETYFSMNRVYLILSGILSLAIPFLRIEWFTKQPVAQPIYSGVDQLQELVTQVSVSPDAPERFSTGNLLVLVYIAGIMVFTLLFLYKLATVSRLLKRKTTGNAFSFLTKKRIDPTLPDLDTINRHEEIHIRQLHSLDILFFELLSIFTWFNPIIYSYKSAIKNTHEYLADEEAAKFQGDKEEYALLLLSKAFKIAPNNLTNTFFNKSLLKKRIFMLHKQRSTRTAILKYGLFLPLFAITLMLSSATIRSNETIISVTKEIPLNEPLAAVEEVISIPLTASTNLKKTTIDPKDPAWQKFYKFFRMKTRYPYEAQKENIQGNNLIKFTIKDAEISNISILNKLGAICDAEVMRVLVSYEGYTAAQDGNYTLPVQFRLEGSTSPIKNLTLTAVKGYTRLAPITIYGFGTGGGKQAMSHPRKTTNMSKVGNDPNDTKVYDFVSIDQQPSFPGSMEAFYHYLSSTVKYPKEAVTNNVQGKVFLSFIVEKDGSLVDIKVERKLGSGTDEEAVRVLRESPKWIPGIQDNKAVRVKYNIPINFTLSPPAPKTGMIKETDVNDLRSNLAKLGLDSQKQPLLYINGKRSYQKLADLNKNNIESLVILKNDASIKLYGPEAVNGVILITNKKTTKLDFQTNTD</sequence>
<keyword evidence="5" id="KW-0997">Cell inner membrane</keyword>
<dbReference type="PANTHER" id="PTHR33446">
    <property type="entry name" value="PROTEIN TONB-RELATED"/>
    <property type="match status" value="1"/>
</dbReference>
<evidence type="ECO:0000259" key="11">
    <source>
        <dbReference type="PROSITE" id="PS52015"/>
    </source>
</evidence>
<keyword evidence="3" id="KW-0813">Transport</keyword>
<proteinExistence type="inferred from homology"/>
<feature type="transmembrane region" description="Helical" evidence="10">
    <location>
        <begin position="36"/>
        <end position="53"/>
    </location>
</feature>
<evidence type="ECO:0000256" key="5">
    <source>
        <dbReference type="ARBA" id="ARBA00022519"/>
    </source>
</evidence>
<dbReference type="EMBL" id="WNXC01000008">
    <property type="protein sequence ID" value="MBB2151043.1"/>
    <property type="molecule type" value="Genomic_DNA"/>
</dbReference>
<evidence type="ECO:0000256" key="10">
    <source>
        <dbReference type="SAM" id="Phobius"/>
    </source>
</evidence>
<dbReference type="PROSITE" id="PS52015">
    <property type="entry name" value="TONB_CTD"/>
    <property type="match status" value="1"/>
</dbReference>
<feature type="transmembrane region" description="Helical" evidence="10">
    <location>
        <begin position="6"/>
        <end position="24"/>
    </location>
</feature>
<dbReference type="NCBIfam" id="TIGR01352">
    <property type="entry name" value="tonB_Cterm"/>
    <property type="match status" value="1"/>
</dbReference>
<dbReference type="Pfam" id="PF03544">
    <property type="entry name" value="TonB_C"/>
    <property type="match status" value="1"/>
</dbReference>
<keyword evidence="8 10" id="KW-1133">Transmembrane helix</keyword>
<dbReference type="InterPro" id="IPR008756">
    <property type="entry name" value="Peptidase_M56"/>
</dbReference>
<dbReference type="CDD" id="cd07341">
    <property type="entry name" value="M56_BlaR1_MecR1_like"/>
    <property type="match status" value="1"/>
</dbReference>
<comment type="subcellular location">
    <subcellularLocation>
        <location evidence="1">Cell inner membrane</location>
        <topology evidence="1">Single-pass membrane protein</topology>
        <orientation evidence="1">Periplasmic side</orientation>
    </subcellularLocation>
</comment>
<accession>A0ABR6F0H5</accession>
<keyword evidence="9 10" id="KW-0472">Membrane</keyword>
<gene>
    <name evidence="12" type="ORF">GM920_19255</name>
</gene>
<dbReference type="InterPro" id="IPR037066">
    <property type="entry name" value="Plug_dom_sf"/>
</dbReference>
<feature type="domain" description="TonB C-terminal" evidence="11">
    <location>
        <begin position="474"/>
        <end position="570"/>
    </location>
</feature>
<feature type="transmembrane region" description="Helical" evidence="10">
    <location>
        <begin position="252"/>
        <end position="273"/>
    </location>
</feature>
<name>A0ABR6F0H5_9SPHI</name>
<keyword evidence="4" id="KW-1003">Cell membrane</keyword>
<comment type="caution">
    <text evidence="12">The sequence shown here is derived from an EMBL/GenBank/DDBJ whole genome shotgun (WGS) entry which is preliminary data.</text>
</comment>
<dbReference type="InterPro" id="IPR037682">
    <property type="entry name" value="TonB_C"/>
</dbReference>
<evidence type="ECO:0000256" key="7">
    <source>
        <dbReference type="ARBA" id="ARBA00022927"/>
    </source>
</evidence>
<keyword evidence="13" id="KW-1185">Reference proteome</keyword>
<evidence type="ECO:0000256" key="8">
    <source>
        <dbReference type="ARBA" id="ARBA00022989"/>
    </source>
</evidence>
<evidence type="ECO:0000256" key="1">
    <source>
        <dbReference type="ARBA" id="ARBA00004383"/>
    </source>
</evidence>
<comment type="similarity">
    <text evidence="2">Belongs to the TonB family.</text>
</comment>
<dbReference type="RefSeq" id="WP_182960535.1">
    <property type="nucleotide sequence ID" value="NZ_WNXC01000008.1"/>
</dbReference>
<evidence type="ECO:0000256" key="2">
    <source>
        <dbReference type="ARBA" id="ARBA00006555"/>
    </source>
</evidence>
<dbReference type="PANTHER" id="PTHR33446:SF2">
    <property type="entry name" value="PROTEIN TONB"/>
    <property type="match status" value="1"/>
</dbReference>
<dbReference type="Gene3D" id="3.30.1150.10">
    <property type="match status" value="2"/>
</dbReference>
<evidence type="ECO:0000256" key="4">
    <source>
        <dbReference type="ARBA" id="ARBA00022475"/>
    </source>
</evidence>
<evidence type="ECO:0000256" key="6">
    <source>
        <dbReference type="ARBA" id="ARBA00022692"/>
    </source>
</evidence>
<dbReference type="SUPFAM" id="SSF74653">
    <property type="entry name" value="TolA/TonB C-terminal domain"/>
    <property type="match status" value="2"/>
</dbReference>
<dbReference type="Pfam" id="PF05569">
    <property type="entry name" value="Peptidase_M56"/>
    <property type="match status" value="1"/>
</dbReference>
<dbReference type="InterPro" id="IPR006260">
    <property type="entry name" value="TonB/TolA_C"/>
</dbReference>